<dbReference type="EMBL" id="QZCE01000019">
    <property type="protein sequence ID" value="NEZ68400.1"/>
    <property type="molecule type" value="Genomic_DNA"/>
</dbReference>
<dbReference type="Proteomes" id="UP000473574">
    <property type="component" value="Unassembled WGS sequence"/>
</dbReference>
<protein>
    <recommendedName>
        <fullName evidence="3">Homeodomain phBC6A51-type domain-containing protein</fullName>
    </recommendedName>
</protein>
<evidence type="ECO:0000313" key="1">
    <source>
        <dbReference type="EMBL" id="NEZ68400.1"/>
    </source>
</evidence>
<organism evidence="1 2">
    <name type="scientific">Adonisia turfae CCMR0082</name>
    <dbReference type="NCBI Taxonomy" id="2304604"/>
    <lineage>
        <taxon>Bacteria</taxon>
        <taxon>Bacillati</taxon>
        <taxon>Cyanobacteriota</taxon>
        <taxon>Adonisia</taxon>
        <taxon>Adonisia turfae</taxon>
    </lineage>
</organism>
<sequence>MGLSIKQIEACRRLSRGEKDKDIYPALEISESSFYKWKKQPAFNKCLEIFTQAELERAAALADAAGAGDEVSQAYTDETFIREQLKPIFESYAVLVTEVIERVKEETDDISPRQIPQLLQGLSTLIDSFRTSNDRIAGLENILNELNKLEQERAKKVVSIANAPSNSAA</sequence>
<comment type="caution">
    <text evidence="1">The sequence shown here is derived from an EMBL/GenBank/DDBJ whole genome shotgun (WGS) entry which is preliminary data.</text>
</comment>
<accession>A0A6M0SII8</accession>
<dbReference type="AlphaFoldDB" id="A0A6M0SII8"/>
<proteinExistence type="predicted"/>
<gene>
    <name evidence="1" type="ORF">D0962_37760</name>
</gene>
<dbReference type="RefSeq" id="WP_163671975.1">
    <property type="nucleotide sequence ID" value="NZ_QZCE01000019.1"/>
</dbReference>
<evidence type="ECO:0008006" key="3">
    <source>
        <dbReference type="Google" id="ProtNLM"/>
    </source>
</evidence>
<name>A0A6M0SII8_9CYAN</name>
<reference evidence="1 2" key="1">
    <citation type="journal article" date="2020" name="Microb. Ecol.">
        <title>Ecogenomics of the Marine Benthic Filamentous Cyanobacterium Adonisia.</title>
        <authorList>
            <person name="Walter J.M."/>
            <person name="Coutinho F.H."/>
            <person name="Leomil L."/>
            <person name="Hargreaves P.I."/>
            <person name="Campeao M.E."/>
            <person name="Vieira V.V."/>
            <person name="Silva B.S."/>
            <person name="Fistarol G.O."/>
            <person name="Salomon P.S."/>
            <person name="Sawabe T."/>
            <person name="Mino S."/>
            <person name="Hosokawa M."/>
            <person name="Miyashita H."/>
            <person name="Maruyama F."/>
            <person name="van Verk M.C."/>
            <person name="Dutilh B.E."/>
            <person name="Thompson C.C."/>
            <person name="Thompson F.L."/>
        </authorList>
    </citation>
    <scope>NUCLEOTIDE SEQUENCE [LARGE SCALE GENOMIC DNA]</scope>
    <source>
        <strain evidence="1 2">CCMR0082</strain>
    </source>
</reference>
<evidence type="ECO:0000313" key="2">
    <source>
        <dbReference type="Proteomes" id="UP000473574"/>
    </source>
</evidence>